<organism evidence="2 3">
    <name type="scientific">Nicotiana attenuata</name>
    <name type="common">Coyote tobacco</name>
    <dbReference type="NCBI Taxonomy" id="49451"/>
    <lineage>
        <taxon>Eukaryota</taxon>
        <taxon>Viridiplantae</taxon>
        <taxon>Streptophyta</taxon>
        <taxon>Embryophyta</taxon>
        <taxon>Tracheophyta</taxon>
        <taxon>Spermatophyta</taxon>
        <taxon>Magnoliopsida</taxon>
        <taxon>eudicotyledons</taxon>
        <taxon>Gunneridae</taxon>
        <taxon>Pentapetalae</taxon>
        <taxon>asterids</taxon>
        <taxon>lamiids</taxon>
        <taxon>Solanales</taxon>
        <taxon>Solanaceae</taxon>
        <taxon>Nicotianoideae</taxon>
        <taxon>Nicotianeae</taxon>
        <taxon>Nicotiana</taxon>
    </lineage>
</organism>
<comment type="caution">
    <text evidence="2">The sequence shown here is derived from an EMBL/GenBank/DDBJ whole genome shotgun (WGS) entry which is preliminary data.</text>
</comment>
<name>A0A1J6KR26_NICAT</name>
<feature type="non-terminal residue" evidence="2">
    <location>
        <position position="1"/>
    </location>
</feature>
<evidence type="ECO:0000313" key="2">
    <source>
        <dbReference type="EMBL" id="OIT24151.1"/>
    </source>
</evidence>
<feature type="non-terminal residue" evidence="2">
    <location>
        <position position="137"/>
    </location>
</feature>
<dbReference type="Gramene" id="OIT24151">
    <property type="protein sequence ID" value="OIT24151"/>
    <property type="gene ID" value="A4A49_63949"/>
</dbReference>
<proteinExistence type="predicted"/>
<feature type="domain" description="Reverse transcriptase Ty1/copia-type" evidence="1">
    <location>
        <begin position="82"/>
        <end position="137"/>
    </location>
</feature>
<protein>
    <submittedName>
        <fullName evidence="2">Mitochondrial protein</fullName>
    </submittedName>
</protein>
<evidence type="ECO:0000313" key="3">
    <source>
        <dbReference type="Proteomes" id="UP000187609"/>
    </source>
</evidence>
<dbReference type="EMBL" id="MJEQ01003208">
    <property type="protein sequence ID" value="OIT24151.1"/>
    <property type="molecule type" value="Genomic_DNA"/>
</dbReference>
<dbReference type="OMA" id="NSWHITS"/>
<keyword evidence="3" id="KW-1185">Reference proteome</keyword>
<gene>
    <name evidence="2" type="ORF">A4A49_63949</name>
</gene>
<dbReference type="STRING" id="49451.A0A1J6KR26"/>
<reference evidence="2" key="1">
    <citation type="submission" date="2016-11" db="EMBL/GenBank/DDBJ databases">
        <title>The genome of Nicotiana attenuata.</title>
        <authorList>
            <person name="Xu S."/>
            <person name="Brockmoeller T."/>
            <person name="Gaquerel E."/>
            <person name="Navarro A."/>
            <person name="Kuhl H."/>
            <person name="Gase K."/>
            <person name="Ling Z."/>
            <person name="Zhou W."/>
            <person name="Kreitzer C."/>
            <person name="Stanke M."/>
            <person name="Tang H."/>
            <person name="Lyons E."/>
            <person name="Pandey P."/>
            <person name="Pandey S.P."/>
            <person name="Timmermann B."/>
            <person name="Baldwin I.T."/>
        </authorList>
    </citation>
    <scope>NUCLEOTIDE SEQUENCE [LARGE SCALE GENOMIC DNA]</scope>
    <source>
        <strain evidence="2">UT</strain>
    </source>
</reference>
<sequence length="137" mass="15191">DTVSSIALGDTSITGALQPAAPPLQKMVTRAQTGSLMPKKSFSMSTATPTSAIMEPSCYSQAIKDVHWRRTMSEEYNVLIRNGTWELVPPSPSQNVIGCKWVFKTKLKQDGLLDRYKARLVAKGYHQRPGIDFVDTF</sequence>
<dbReference type="AlphaFoldDB" id="A0A1J6KR26"/>
<dbReference type="Pfam" id="PF07727">
    <property type="entry name" value="RVT_2"/>
    <property type="match status" value="1"/>
</dbReference>
<dbReference type="InterPro" id="IPR013103">
    <property type="entry name" value="RVT_2"/>
</dbReference>
<accession>A0A1J6KR26</accession>
<evidence type="ECO:0000259" key="1">
    <source>
        <dbReference type="Pfam" id="PF07727"/>
    </source>
</evidence>
<dbReference type="Proteomes" id="UP000187609">
    <property type="component" value="Unassembled WGS sequence"/>
</dbReference>